<feature type="short sequence motif" description="Histidine triad motif" evidence="1">
    <location>
        <begin position="130"/>
        <end position="134"/>
    </location>
</feature>
<dbReference type="Proteomes" id="UP000054226">
    <property type="component" value="Unassembled WGS sequence"/>
</dbReference>
<organism evidence="3 4">
    <name type="scientific">Amycolatopsis decaplanina DSM 44594</name>
    <dbReference type="NCBI Taxonomy" id="1284240"/>
    <lineage>
        <taxon>Bacteria</taxon>
        <taxon>Bacillati</taxon>
        <taxon>Actinomycetota</taxon>
        <taxon>Actinomycetes</taxon>
        <taxon>Pseudonocardiales</taxon>
        <taxon>Pseudonocardiaceae</taxon>
        <taxon>Amycolatopsis</taxon>
    </lineage>
</organism>
<accession>M2Z9N8</accession>
<dbReference type="Gene3D" id="3.30.428.10">
    <property type="entry name" value="HIT-like"/>
    <property type="match status" value="1"/>
</dbReference>
<dbReference type="OrthoDB" id="3370914at2"/>
<evidence type="ECO:0000313" key="3">
    <source>
        <dbReference type="EMBL" id="EME57653.1"/>
    </source>
</evidence>
<dbReference type="GO" id="GO:0003824">
    <property type="term" value="F:catalytic activity"/>
    <property type="evidence" value="ECO:0007669"/>
    <property type="project" value="InterPro"/>
</dbReference>
<dbReference type="AlphaFoldDB" id="M2Z9N8"/>
<sequence>MTVEETVAATGCATAGYDANCSFCAEFERGAADSRSAARSLVTPSRPERVIWSDDDLVVVPTLGPVAKGHVMVLTREHYLSYAHVPRGLAERAEALAETVCRRISGLGTPIMFEHGPMSEGATGGACTDHAHLHCVPMGEVDLKAGIDERLTGRRISSLVELADQRRRRQPYIYYRSGSGVSWLYDVDVDLPCQFLRRLANAALGDHEEWDWLTFPKLDLVYATLDEISWSDK</sequence>
<name>M2Z9N8_9PSEU</name>
<protein>
    <recommendedName>
        <fullName evidence="2">HIT domain-containing protein</fullName>
    </recommendedName>
</protein>
<dbReference type="Pfam" id="PF01230">
    <property type="entry name" value="HIT"/>
    <property type="match status" value="1"/>
</dbReference>
<dbReference type="EMBL" id="AOHO01000058">
    <property type="protein sequence ID" value="EME57653.1"/>
    <property type="molecule type" value="Genomic_DNA"/>
</dbReference>
<dbReference type="InterPro" id="IPR011146">
    <property type="entry name" value="HIT-like"/>
</dbReference>
<dbReference type="RefSeq" id="WP_007031994.1">
    <property type="nucleotide sequence ID" value="NZ_AOHO01000058.1"/>
</dbReference>
<dbReference type="InterPro" id="IPR036265">
    <property type="entry name" value="HIT-like_sf"/>
</dbReference>
<evidence type="ECO:0000259" key="2">
    <source>
        <dbReference type="PROSITE" id="PS51084"/>
    </source>
</evidence>
<comment type="caution">
    <text evidence="3">The sequence shown here is derived from an EMBL/GenBank/DDBJ whole genome shotgun (WGS) entry which is preliminary data.</text>
</comment>
<proteinExistence type="predicted"/>
<dbReference type="PROSITE" id="PS51084">
    <property type="entry name" value="HIT_2"/>
    <property type="match status" value="1"/>
</dbReference>
<gene>
    <name evidence="3" type="ORF">H074_20722</name>
</gene>
<dbReference type="SUPFAM" id="SSF54197">
    <property type="entry name" value="HIT-like"/>
    <property type="match status" value="1"/>
</dbReference>
<dbReference type="PATRIC" id="fig|1284240.4.peg.4204"/>
<evidence type="ECO:0000313" key="4">
    <source>
        <dbReference type="Proteomes" id="UP000054226"/>
    </source>
</evidence>
<reference evidence="3 4" key="1">
    <citation type="journal article" date="2013" name="Genome Announc.">
        <title>Draft Genome Sequence of Amycolatopsis decaplanina Strain DSM 44594T.</title>
        <authorList>
            <person name="Kaur N."/>
            <person name="Kumar S."/>
            <person name="Bala M."/>
            <person name="Raghava G.P."/>
            <person name="Mayilraj S."/>
        </authorList>
    </citation>
    <scope>NUCLEOTIDE SEQUENCE [LARGE SCALE GENOMIC DNA]</scope>
    <source>
        <strain evidence="3 4">DSM 44594</strain>
    </source>
</reference>
<evidence type="ECO:0000256" key="1">
    <source>
        <dbReference type="PROSITE-ProRule" id="PRU00464"/>
    </source>
</evidence>
<keyword evidence="4" id="KW-1185">Reference proteome</keyword>
<feature type="domain" description="HIT" evidence="2">
    <location>
        <begin position="37"/>
        <end position="145"/>
    </location>
</feature>